<gene>
    <name evidence="1" type="ORF">PFISCL1PPCAC_22218</name>
</gene>
<feature type="non-terminal residue" evidence="1">
    <location>
        <position position="1"/>
    </location>
</feature>
<sequence length="85" mass="9726">RLEYNQAIETEKPDVLFLIARYLDANAPISGTIHEDLLYKTMSDRIAYFESKVKIKVILLQAFPLAARLVDLEKKRTAHGLPMLP</sequence>
<evidence type="ECO:0000313" key="2">
    <source>
        <dbReference type="Proteomes" id="UP001432322"/>
    </source>
</evidence>
<evidence type="ECO:0000313" key="1">
    <source>
        <dbReference type="EMBL" id="GMT30921.1"/>
    </source>
</evidence>
<name>A0AAV5WJ27_9BILA</name>
<dbReference type="PANTHER" id="PTHR23028:SF127">
    <property type="entry name" value="ACYL_TRANSF_3 DOMAIN-CONTAINING PROTEIN-RELATED"/>
    <property type="match status" value="1"/>
</dbReference>
<reference evidence="1" key="1">
    <citation type="submission" date="2023-10" db="EMBL/GenBank/DDBJ databases">
        <title>Genome assembly of Pristionchus species.</title>
        <authorList>
            <person name="Yoshida K."/>
            <person name="Sommer R.J."/>
        </authorList>
    </citation>
    <scope>NUCLEOTIDE SEQUENCE</scope>
    <source>
        <strain evidence="1">RS5133</strain>
    </source>
</reference>
<dbReference type="GO" id="GO:0016020">
    <property type="term" value="C:membrane"/>
    <property type="evidence" value="ECO:0007669"/>
    <property type="project" value="TreeGrafter"/>
</dbReference>
<dbReference type="GO" id="GO:0000271">
    <property type="term" value="P:polysaccharide biosynthetic process"/>
    <property type="evidence" value="ECO:0007669"/>
    <property type="project" value="TreeGrafter"/>
</dbReference>
<dbReference type="EMBL" id="BTSY01000005">
    <property type="protein sequence ID" value="GMT30921.1"/>
    <property type="molecule type" value="Genomic_DNA"/>
</dbReference>
<keyword evidence="2" id="KW-1185">Reference proteome</keyword>
<proteinExistence type="predicted"/>
<dbReference type="InterPro" id="IPR050879">
    <property type="entry name" value="Acyltransferase_3"/>
</dbReference>
<organism evidence="1 2">
    <name type="scientific">Pristionchus fissidentatus</name>
    <dbReference type="NCBI Taxonomy" id="1538716"/>
    <lineage>
        <taxon>Eukaryota</taxon>
        <taxon>Metazoa</taxon>
        <taxon>Ecdysozoa</taxon>
        <taxon>Nematoda</taxon>
        <taxon>Chromadorea</taxon>
        <taxon>Rhabditida</taxon>
        <taxon>Rhabditina</taxon>
        <taxon>Diplogasteromorpha</taxon>
        <taxon>Diplogasteroidea</taxon>
        <taxon>Neodiplogasteridae</taxon>
        <taxon>Pristionchus</taxon>
    </lineage>
</organism>
<dbReference type="Proteomes" id="UP001432322">
    <property type="component" value="Unassembled WGS sequence"/>
</dbReference>
<dbReference type="AlphaFoldDB" id="A0AAV5WJ27"/>
<protein>
    <submittedName>
        <fullName evidence="1">Uncharacterized protein</fullName>
    </submittedName>
</protein>
<feature type="non-terminal residue" evidence="1">
    <location>
        <position position="85"/>
    </location>
</feature>
<accession>A0AAV5WJ27</accession>
<dbReference type="PANTHER" id="PTHR23028">
    <property type="entry name" value="ACETYLTRANSFERASE"/>
    <property type="match status" value="1"/>
</dbReference>
<comment type="caution">
    <text evidence="1">The sequence shown here is derived from an EMBL/GenBank/DDBJ whole genome shotgun (WGS) entry which is preliminary data.</text>
</comment>